<dbReference type="PROSITE" id="PS51318">
    <property type="entry name" value="TAT"/>
    <property type="match status" value="1"/>
</dbReference>
<gene>
    <name evidence="2" type="ORF">ALOHA_HF4000APKG10H12ctg1g10</name>
</gene>
<dbReference type="PANTHER" id="PTHR42678:SF34">
    <property type="entry name" value="OS04G0183300 PROTEIN"/>
    <property type="match status" value="1"/>
</dbReference>
<dbReference type="InterPro" id="IPR036928">
    <property type="entry name" value="AS_sf"/>
</dbReference>
<dbReference type="InterPro" id="IPR023631">
    <property type="entry name" value="Amidase_dom"/>
</dbReference>
<evidence type="ECO:0000313" key="2">
    <source>
        <dbReference type="EMBL" id="ABZ10178.1"/>
    </source>
</evidence>
<dbReference type="NCBIfam" id="NF005300">
    <property type="entry name" value="PRK06828.1"/>
    <property type="match status" value="1"/>
</dbReference>
<dbReference type="InterPro" id="IPR019546">
    <property type="entry name" value="TAT_signal_bac_arc"/>
</dbReference>
<dbReference type="EMBL" id="EU016668">
    <property type="protein sequence ID" value="ABZ10178.1"/>
    <property type="molecule type" value="Genomic_DNA"/>
</dbReference>
<feature type="domain" description="Amidase" evidence="1">
    <location>
        <begin position="77"/>
        <end position="535"/>
    </location>
</feature>
<dbReference type="NCBIfam" id="TIGR01409">
    <property type="entry name" value="TAT_signal_seq"/>
    <property type="match status" value="1"/>
</dbReference>
<dbReference type="NCBIfam" id="NF006006">
    <property type="entry name" value="PRK08137.1"/>
    <property type="match status" value="1"/>
</dbReference>
<reference evidence="2" key="1">
    <citation type="journal article" date="2008" name="ISME J.">
        <title>Genomic patterns of recombination, clonal divergence and environment in marine microbial populations.</title>
        <authorList>
            <person name="Konstantinidis K.T."/>
            <person name="Delong E.F."/>
        </authorList>
    </citation>
    <scope>NUCLEOTIDE SEQUENCE</scope>
</reference>
<dbReference type="AlphaFoldDB" id="B3TC69"/>
<dbReference type="Gene3D" id="3.90.1300.10">
    <property type="entry name" value="Amidase signature (AS) domain"/>
    <property type="match status" value="1"/>
</dbReference>
<proteinExistence type="predicted"/>
<accession>B3TC69</accession>
<evidence type="ECO:0000259" key="1">
    <source>
        <dbReference type="Pfam" id="PF01425"/>
    </source>
</evidence>
<protein>
    <submittedName>
        <fullName evidence="2">Putative amidase</fullName>
    </submittedName>
</protein>
<dbReference type="Pfam" id="PF01425">
    <property type="entry name" value="Amidase"/>
    <property type="match status" value="1"/>
</dbReference>
<dbReference type="SUPFAM" id="SSF75304">
    <property type="entry name" value="Amidase signature (AS) enzymes"/>
    <property type="match status" value="1"/>
</dbReference>
<dbReference type="PANTHER" id="PTHR42678">
    <property type="entry name" value="AMIDASE"/>
    <property type="match status" value="1"/>
</dbReference>
<sequence>MMRQKSDVSRRDFLRSSAVGGALVVAGPIGCGPVPSEEPAATAAGTVVDEFALDVEETTIAALQDGMTTGEWTARSVTEAYLARIEQLNLRGPALRALLETNPDALAIADELDRERRAQGPRGPMHGVPILLKDNIDTADRMTTTAGSLALSGWVPSEDSSVAARLRAAGAVLLGKANLSEWANFRSTRSSSGWSGRGGQCRNPYVLDRNPCGSSSGSGVGVSANLVAVAIGTETDGSVVCPASANGIVGIKPTVGLVSRAGVIPISHTQDTAGPMARTVRDAAIVLGAIAGVDPRDPATAESETRGLVDYTPFLDAGGIRGMRIGVARRFLGFHAAVDQVVETAIEAMGAAGAVVVDPVDLRPSGRPAAAGALTSMGAAETEVLLYEFKAGLNAYLAMRGPDAEVRSLADLIAFNERHAADEMPYFGQERLLAAEEKGPLSDPAYLAALAAARRLSGAEGIDRTMDGQQLDAIIAPTGGPAWVTDLVNGDHFGGGSSGYAAVAGYPNITVPVGEVHGLPVGLSFFGRAWSEPTLIQIAYSFEQTTQARRVPRFLPTLA</sequence>
<organism evidence="2">
    <name type="scientific">uncultured marine microorganism HF4000_APKG10H12</name>
    <dbReference type="NCBI Taxonomy" id="455560"/>
    <lineage>
        <taxon>unclassified sequences</taxon>
        <taxon>environmental samples</taxon>
    </lineage>
</organism>
<dbReference type="InterPro" id="IPR006311">
    <property type="entry name" value="TAT_signal"/>
</dbReference>
<name>B3TC69_9ZZZZ</name>